<dbReference type="EMBL" id="WNWS01000460">
    <property type="protein sequence ID" value="KAE9967390.1"/>
    <property type="molecule type" value="Genomic_DNA"/>
</dbReference>
<feature type="compositionally biased region" description="Polar residues" evidence="1">
    <location>
        <begin position="361"/>
        <end position="371"/>
    </location>
</feature>
<dbReference type="InterPro" id="IPR036514">
    <property type="entry name" value="SGNH_hydro_sf"/>
</dbReference>
<dbReference type="PANTHER" id="PTHR14209:SF19">
    <property type="entry name" value="ISOAMYL ACETATE-HYDROLYZING ESTERASE 1 HOMOLOG"/>
    <property type="match status" value="1"/>
</dbReference>
<protein>
    <recommendedName>
        <fullName evidence="2">SGNH hydrolase-type esterase domain-containing protein</fullName>
    </recommendedName>
</protein>
<evidence type="ECO:0000313" key="4">
    <source>
        <dbReference type="Proteomes" id="UP000447873"/>
    </source>
</evidence>
<feature type="compositionally biased region" description="Low complexity" evidence="1">
    <location>
        <begin position="198"/>
        <end position="214"/>
    </location>
</feature>
<feature type="compositionally biased region" description="Polar residues" evidence="1">
    <location>
        <begin position="96"/>
        <end position="107"/>
    </location>
</feature>
<feature type="region of interest" description="Disordered" evidence="1">
    <location>
        <begin position="448"/>
        <end position="490"/>
    </location>
</feature>
<proteinExistence type="predicted"/>
<feature type="domain" description="SGNH hydrolase-type esterase" evidence="2">
    <location>
        <begin position="688"/>
        <end position="893"/>
    </location>
</feature>
<evidence type="ECO:0000259" key="2">
    <source>
        <dbReference type="Pfam" id="PF13472"/>
    </source>
</evidence>
<dbReference type="CDD" id="cd01838">
    <property type="entry name" value="Isoamyl_acetate_hydrolase_like"/>
    <property type="match status" value="1"/>
</dbReference>
<sequence>MSNYPWPAPSSPVTPVASTAPSVSVSPLSPSSNPASSSVASITSSVPQILPSSKSSVNPALPRIISSSDVTTSSDATASSDATTSSDATISSASAESYSATGPSPTSEKIPAALSVSSSDGLSSADPAVTSSESPSPVIPAGSPSMSLPQNGDTTVPDLSLSAPAISSAPGLPPSSLLESQPTVETTLSNTGSPTVRLLPLSEDPSESSRASSSIFKNGDENHPATGPVITPISETVPVVDPSTPTSISLSRASPSPVNLAIPSSGGSLPMSSSVLVSKILVSPSNLPNGAAAESSLASSIGPGHMSFISTASVSGYTEKPLGSLTSRPSGPVPIPAQPHPTTQASVSLSGSASGLIQPSGPHNTRPSQPQESDEPSGVQPAPAEGQLSSFQGGQEYKVYGYGSETNAPALTTSTIYSTMSYTVTSAQSTKVITSVVAVAVSTTIRHVESAARPKESGTTPVMSSDSTYDQAEGEKQNDPSASGKPSKLVTPASIMSTVSGAKKTMSASSMSTPVAAINANIPVGLTHASCILTTTTVYVYATTAPELGKRGLEKRDLGNFDYTYPNVPIVTSTTHTATLTATVTPSPSGTTTTTDLVYVTTTTVITPLPSGTTTTTLEPFGTYIDWTTTTLDPTLSVYTDYEEAMTSTTATPDDGVTTLTEYNTAAATLTVTTTFMEFASETVVTTITDCWPEDLGFGWVAALSSAYQRKLNVINGGLSGYNTNMGLHILPRVLPTPEQTKIRFLAIFFGANDARFPNTPQAEQHVPIEQYKENLRRMIQHPLVQAHKPRIILITPPPVDEALCEKLELEIWGIDVVRRTAEVTSQYAQVVRDVGKEMDVAVLDVWSAFMHEVGWASGQPLIGTKDVLQRDGLELPNLLVDGLHLTGKGNRIVYQELIKLISEKWPDQTPEALTFDLPYWGDEAAWKDI</sequence>
<feature type="compositionally biased region" description="Low complexity" evidence="1">
    <location>
        <begin position="157"/>
        <end position="180"/>
    </location>
</feature>
<dbReference type="SUPFAM" id="SSF52266">
    <property type="entry name" value="SGNH hydrolase"/>
    <property type="match status" value="1"/>
</dbReference>
<dbReference type="Proteomes" id="UP000447873">
    <property type="component" value="Unassembled WGS sequence"/>
</dbReference>
<gene>
    <name evidence="3" type="ORF">EG328_008252</name>
</gene>
<feature type="compositionally biased region" description="Polar residues" evidence="1">
    <location>
        <begin position="181"/>
        <end position="194"/>
    </location>
</feature>
<feature type="region of interest" description="Disordered" evidence="1">
    <location>
        <begin position="1"/>
        <end position="232"/>
    </location>
</feature>
<feature type="compositionally biased region" description="Polar residues" evidence="1">
    <location>
        <begin position="457"/>
        <end position="470"/>
    </location>
</feature>
<dbReference type="AlphaFoldDB" id="A0A8H3YNH0"/>
<organism evidence="3 4">
    <name type="scientific">Venturia inaequalis</name>
    <name type="common">Apple scab fungus</name>
    <dbReference type="NCBI Taxonomy" id="5025"/>
    <lineage>
        <taxon>Eukaryota</taxon>
        <taxon>Fungi</taxon>
        <taxon>Dikarya</taxon>
        <taxon>Ascomycota</taxon>
        <taxon>Pezizomycotina</taxon>
        <taxon>Dothideomycetes</taxon>
        <taxon>Pleosporomycetidae</taxon>
        <taxon>Venturiales</taxon>
        <taxon>Venturiaceae</taxon>
        <taxon>Venturia</taxon>
    </lineage>
</organism>
<comment type="caution">
    <text evidence="3">The sequence shown here is derived from an EMBL/GenBank/DDBJ whole genome shotgun (WGS) entry which is preliminary data.</text>
</comment>
<feature type="compositionally biased region" description="Polar residues" evidence="1">
    <location>
        <begin position="144"/>
        <end position="154"/>
    </location>
</feature>
<dbReference type="PANTHER" id="PTHR14209">
    <property type="entry name" value="ISOAMYL ACETATE-HYDROLYZING ESTERASE 1"/>
    <property type="match status" value="1"/>
</dbReference>
<evidence type="ECO:0000313" key="3">
    <source>
        <dbReference type="EMBL" id="KAE9967390.1"/>
    </source>
</evidence>
<name>A0A8H3YNH0_VENIN</name>
<feature type="compositionally biased region" description="Low complexity" evidence="1">
    <location>
        <begin position="13"/>
        <end position="47"/>
    </location>
</feature>
<dbReference type="Pfam" id="PF13472">
    <property type="entry name" value="Lipase_GDSL_2"/>
    <property type="match status" value="1"/>
</dbReference>
<feature type="compositionally biased region" description="Low complexity" evidence="1">
    <location>
        <begin position="345"/>
        <end position="356"/>
    </location>
</feature>
<accession>A0A8H3YNH0</accession>
<dbReference type="InterPro" id="IPR045136">
    <property type="entry name" value="Iah1-like"/>
</dbReference>
<feature type="compositionally biased region" description="Low complexity" evidence="1">
    <location>
        <begin position="112"/>
        <end position="128"/>
    </location>
</feature>
<feature type="region of interest" description="Disordered" evidence="1">
    <location>
        <begin position="320"/>
        <end position="389"/>
    </location>
</feature>
<dbReference type="InterPro" id="IPR013830">
    <property type="entry name" value="SGNH_hydro"/>
</dbReference>
<dbReference type="Gene3D" id="3.40.50.1110">
    <property type="entry name" value="SGNH hydrolase"/>
    <property type="match status" value="1"/>
</dbReference>
<reference evidence="3 4" key="1">
    <citation type="submission" date="2018-12" db="EMBL/GenBank/DDBJ databases">
        <title>Venturia inaequalis Genome Resource.</title>
        <authorList>
            <person name="Lichtner F.J."/>
        </authorList>
    </citation>
    <scope>NUCLEOTIDE SEQUENCE [LARGE SCALE GENOMIC DNA]</scope>
    <source>
        <strain evidence="3 4">120213</strain>
    </source>
</reference>
<evidence type="ECO:0000256" key="1">
    <source>
        <dbReference type="SAM" id="MobiDB-lite"/>
    </source>
</evidence>
<feature type="compositionally biased region" description="Pro residues" evidence="1">
    <location>
        <begin position="1"/>
        <end position="12"/>
    </location>
</feature>
<feature type="compositionally biased region" description="Low complexity" evidence="1">
    <location>
        <begin position="64"/>
        <end position="95"/>
    </location>
</feature>